<protein>
    <submittedName>
        <fullName evidence="1">Uncharacterized protein</fullName>
    </submittedName>
</protein>
<accession>A0ABR1NTP2</accession>
<evidence type="ECO:0000313" key="1">
    <source>
        <dbReference type="EMBL" id="KAK7714717.1"/>
    </source>
</evidence>
<sequence>MITDNLALWIMEAAALVPAGMPENSFTLVLDGAPGNDVLLDVFMNYIQRDAAWQSAWEIASERATGKPETEEPETDDQFMHLRGPRCYLYEGFPKVIRDIVNHRSKVIQCTFNPGPQLWDPEAELEKYQPNSAEIWDKLRHEHSGKFYWRQIEPHERFADVVYKREILPYESGDEYFSD</sequence>
<evidence type="ECO:0000313" key="2">
    <source>
        <dbReference type="Proteomes" id="UP001430848"/>
    </source>
</evidence>
<dbReference type="EMBL" id="JAKNSF020000113">
    <property type="protein sequence ID" value="KAK7714717.1"/>
    <property type="molecule type" value="Genomic_DNA"/>
</dbReference>
<dbReference type="Proteomes" id="UP001430848">
    <property type="component" value="Unassembled WGS sequence"/>
</dbReference>
<gene>
    <name evidence="1" type="ORF">SLS63_011607</name>
</gene>
<proteinExistence type="predicted"/>
<reference evidence="1 2" key="1">
    <citation type="submission" date="2024-02" db="EMBL/GenBank/DDBJ databases">
        <title>De novo assembly and annotation of 12 fungi associated with fruit tree decline syndrome in Ontario, Canada.</title>
        <authorList>
            <person name="Sulman M."/>
            <person name="Ellouze W."/>
            <person name="Ilyukhin E."/>
        </authorList>
    </citation>
    <scope>NUCLEOTIDE SEQUENCE [LARGE SCALE GENOMIC DNA]</scope>
    <source>
        <strain evidence="1 2">M169</strain>
    </source>
</reference>
<keyword evidence="2" id="KW-1185">Reference proteome</keyword>
<name>A0ABR1NTP2_DIAER</name>
<comment type="caution">
    <text evidence="1">The sequence shown here is derived from an EMBL/GenBank/DDBJ whole genome shotgun (WGS) entry which is preliminary data.</text>
</comment>
<organism evidence="1 2">
    <name type="scientific">Diaporthe eres</name>
    <name type="common">Phomopsis oblonga</name>
    <dbReference type="NCBI Taxonomy" id="83184"/>
    <lineage>
        <taxon>Eukaryota</taxon>
        <taxon>Fungi</taxon>
        <taxon>Dikarya</taxon>
        <taxon>Ascomycota</taxon>
        <taxon>Pezizomycotina</taxon>
        <taxon>Sordariomycetes</taxon>
        <taxon>Sordariomycetidae</taxon>
        <taxon>Diaporthales</taxon>
        <taxon>Diaporthaceae</taxon>
        <taxon>Diaporthe</taxon>
        <taxon>Diaporthe eres species complex</taxon>
    </lineage>
</organism>